<sequence length="318" mass="35899">MRVRVALPISKPLQRGSYIADSSGERTWVNFKYERLPIFCFFCGLLRHDVRHCANHFAVEKNEGEADYQYGEWLKAFGGRSRSPPRSPPREGGAENDQSSDTWELRRPISQGVDKHQHMDKPGGYEKIDTQGKEIQQSVAENIGVNEGENIDNASPIIMEKIMVNLRVDLMARQDKYLVNGPSELEPNSEFEQCMGINESMIHDTSTPNSVENINVKSNARLVDMASNILMPGPSELKPKNLKSTWTRIMRMDFKLGGLLGVSEIPFLGKRGRSCEADSTSKQDVESVQHAKRGKVVVNSLYSEDKSARVEYHPCRKQ</sequence>
<protein>
    <recommendedName>
        <fullName evidence="2">Zinc knuckle CX2CX4HX4C domain-containing protein</fullName>
    </recommendedName>
</protein>
<evidence type="ECO:0000259" key="2">
    <source>
        <dbReference type="Pfam" id="PF14392"/>
    </source>
</evidence>
<dbReference type="InterPro" id="IPR025836">
    <property type="entry name" value="Zn_knuckle_CX2CX4HX4C"/>
</dbReference>
<comment type="caution">
    <text evidence="3">The sequence shown here is derived from an EMBL/GenBank/DDBJ whole genome shotgun (WGS) entry which is preliminary data.</text>
</comment>
<gene>
    <name evidence="3" type="ORF">SO802_018126</name>
</gene>
<dbReference type="EMBL" id="JAZDWU010000006">
    <property type="protein sequence ID" value="KAK9998523.1"/>
    <property type="molecule type" value="Genomic_DNA"/>
</dbReference>
<dbReference type="Proteomes" id="UP001459277">
    <property type="component" value="Unassembled WGS sequence"/>
</dbReference>
<name>A0AAW2CLZ1_9ROSI</name>
<dbReference type="Pfam" id="PF14392">
    <property type="entry name" value="zf-CCHC_4"/>
    <property type="match status" value="1"/>
</dbReference>
<evidence type="ECO:0000313" key="3">
    <source>
        <dbReference type="EMBL" id="KAK9998523.1"/>
    </source>
</evidence>
<organism evidence="3 4">
    <name type="scientific">Lithocarpus litseifolius</name>
    <dbReference type="NCBI Taxonomy" id="425828"/>
    <lineage>
        <taxon>Eukaryota</taxon>
        <taxon>Viridiplantae</taxon>
        <taxon>Streptophyta</taxon>
        <taxon>Embryophyta</taxon>
        <taxon>Tracheophyta</taxon>
        <taxon>Spermatophyta</taxon>
        <taxon>Magnoliopsida</taxon>
        <taxon>eudicotyledons</taxon>
        <taxon>Gunneridae</taxon>
        <taxon>Pentapetalae</taxon>
        <taxon>rosids</taxon>
        <taxon>fabids</taxon>
        <taxon>Fagales</taxon>
        <taxon>Fagaceae</taxon>
        <taxon>Lithocarpus</taxon>
    </lineage>
</organism>
<evidence type="ECO:0000313" key="4">
    <source>
        <dbReference type="Proteomes" id="UP001459277"/>
    </source>
</evidence>
<proteinExistence type="predicted"/>
<feature type="region of interest" description="Disordered" evidence="1">
    <location>
        <begin position="79"/>
        <end position="104"/>
    </location>
</feature>
<feature type="domain" description="Zinc knuckle CX2CX4HX4C" evidence="2">
    <location>
        <begin position="9"/>
        <end position="54"/>
    </location>
</feature>
<evidence type="ECO:0000256" key="1">
    <source>
        <dbReference type="SAM" id="MobiDB-lite"/>
    </source>
</evidence>
<dbReference type="AlphaFoldDB" id="A0AAW2CLZ1"/>
<keyword evidence="4" id="KW-1185">Reference proteome</keyword>
<accession>A0AAW2CLZ1</accession>
<reference evidence="3 4" key="1">
    <citation type="submission" date="2024-01" db="EMBL/GenBank/DDBJ databases">
        <title>A telomere-to-telomere, gap-free genome of sweet tea (Lithocarpus litseifolius).</title>
        <authorList>
            <person name="Zhou J."/>
        </authorList>
    </citation>
    <scope>NUCLEOTIDE SEQUENCE [LARGE SCALE GENOMIC DNA]</scope>
    <source>
        <strain evidence="3">Zhou-2022a</strain>
        <tissue evidence="3">Leaf</tissue>
    </source>
</reference>